<keyword evidence="11" id="KW-1185">Reference proteome</keyword>
<evidence type="ECO:0000256" key="6">
    <source>
        <dbReference type="ARBA" id="ARBA00023180"/>
    </source>
</evidence>
<evidence type="ECO:0000313" key="10">
    <source>
        <dbReference type="EMBL" id="KAH6833341.1"/>
    </source>
</evidence>
<dbReference type="PROSITE" id="PS51767">
    <property type="entry name" value="PEPTIDASE_A1"/>
    <property type="match status" value="1"/>
</dbReference>
<keyword evidence="3 8" id="KW-0732">Signal</keyword>
<evidence type="ECO:0000256" key="8">
    <source>
        <dbReference type="SAM" id="SignalP"/>
    </source>
</evidence>
<dbReference type="SUPFAM" id="SSF50630">
    <property type="entry name" value="Acid proteases"/>
    <property type="match status" value="1"/>
</dbReference>
<dbReference type="InterPro" id="IPR032799">
    <property type="entry name" value="TAXi_C"/>
</dbReference>
<evidence type="ECO:0000256" key="1">
    <source>
        <dbReference type="ARBA" id="ARBA00007447"/>
    </source>
</evidence>
<keyword evidence="5" id="KW-0378">Hydrolase</keyword>
<evidence type="ECO:0000256" key="2">
    <source>
        <dbReference type="ARBA" id="ARBA00022670"/>
    </source>
</evidence>
<feature type="active site" evidence="7">
    <location>
        <position position="309"/>
    </location>
</feature>
<keyword evidence="6" id="KW-0325">Glycoprotein</keyword>
<dbReference type="InterPro" id="IPR033121">
    <property type="entry name" value="PEPTIDASE_A1"/>
</dbReference>
<feature type="signal peptide" evidence="8">
    <location>
        <begin position="1"/>
        <end position="25"/>
    </location>
</feature>
<dbReference type="GO" id="GO:0006508">
    <property type="term" value="P:proteolysis"/>
    <property type="evidence" value="ECO:0007669"/>
    <property type="project" value="UniProtKB-KW"/>
</dbReference>
<dbReference type="InterPro" id="IPR034161">
    <property type="entry name" value="Pepsin-like_plant"/>
</dbReference>
<accession>A0AAD4JGG4</accession>
<dbReference type="GO" id="GO:0004190">
    <property type="term" value="F:aspartic-type endopeptidase activity"/>
    <property type="evidence" value="ECO:0007669"/>
    <property type="project" value="UniProtKB-KW"/>
</dbReference>
<dbReference type="Gene3D" id="2.40.70.10">
    <property type="entry name" value="Acid Proteases"/>
    <property type="match status" value="2"/>
</dbReference>
<feature type="domain" description="Peptidase A1" evidence="9">
    <location>
        <begin position="88"/>
        <end position="423"/>
    </location>
</feature>
<name>A0AAD4JGG4_PERFH</name>
<evidence type="ECO:0000256" key="5">
    <source>
        <dbReference type="ARBA" id="ARBA00022801"/>
    </source>
</evidence>
<feature type="chain" id="PRO_5042059696" evidence="8">
    <location>
        <begin position="26"/>
        <end position="430"/>
    </location>
</feature>
<evidence type="ECO:0000259" key="9">
    <source>
        <dbReference type="PROSITE" id="PS51767"/>
    </source>
</evidence>
<keyword evidence="2 10" id="KW-0645">Protease</keyword>
<comment type="caution">
    <text evidence="10">The sequence shown here is derived from an EMBL/GenBank/DDBJ whole genome shotgun (WGS) entry which is preliminary data.</text>
</comment>
<dbReference type="AlphaFoldDB" id="A0AAD4JGG4"/>
<dbReference type="FunFam" id="2.40.70.10:FF:000016">
    <property type="entry name" value="Probable aspartic protease At2g35615"/>
    <property type="match status" value="1"/>
</dbReference>
<keyword evidence="4" id="KW-0064">Aspartyl protease</keyword>
<dbReference type="EMBL" id="SDAM02000058">
    <property type="protein sequence ID" value="KAH6833341.1"/>
    <property type="molecule type" value="Genomic_DNA"/>
</dbReference>
<reference evidence="10 11" key="1">
    <citation type="journal article" date="2021" name="Nat. Commun.">
        <title>Incipient diploidization of the medicinal plant Perilla within 10,000 years.</title>
        <authorList>
            <person name="Zhang Y."/>
            <person name="Shen Q."/>
            <person name="Leng L."/>
            <person name="Zhang D."/>
            <person name="Chen S."/>
            <person name="Shi Y."/>
            <person name="Ning Z."/>
            <person name="Chen S."/>
        </authorList>
    </citation>
    <scope>NUCLEOTIDE SEQUENCE [LARGE SCALE GENOMIC DNA]</scope>
    <source>
        <strain evidence="11">cv. PC099</strain>
    </source>
</reference>
<evidence type="ECO:0000256" key="4">
    <source>
        <dbReference type="ARBA" id="ARBA00022750"/>
    </source>
</evidence>
<dbReference type="CDD" id="cd05476">
    <property type="entry name" value="pepsin_A_like_plant"/>
    <property type="match status" value="1"/>
</dbReference>
<sequence length="430" mass="45974">MSSSSSMAVTLLLMMVVVAPPAASSSRDLLDVKTGFQVKLKHVDWGGNFTKLQLLQRGMKRGRKRMERLYAMALATVSAPIHAGNGEFLMELSIGTPPSSYSAILDTGSDLIWTQCKPCKQCFNSPTPIFDPKQSSSFAKLSCSTDLCTALPLSSCSNGNCEYLYTYGDYSSTQGVMATETFTFGKVSVPKVGFGCGLDNEGSGFNQGGGLVGLGRGPLSLVSQLDEPKFSYCLTSIDSAKTSTLSMGSLASLDAKDTTIMTTPLIKNPSSPSFYYLSLQGITVGDTSVPIKKSSFAIKGDGTGGMIIDSGTTITYLEEKVFDLVKKEFIKQVKLPVDDSNQTGLDLCFTLPSNAESVEVPKLVFHFDGADLDLPGENYIIADASGVACLAMGSSSGMSIFGNIQQQNMQVIHDLHKETISFVPKQCDKM</sequence>
<dbReference type="InterPro" id="IPR051708">
    <property type="entry name" value="Plant_Aspart_Prot_A1"/>
</dbReference>
<proteinExistence type="inferred from homology"/>
<dbReference type="Pfam" id="PF14543">
    <property type="entry name" value="TAXi_N"/>
    <property type="match status" value="1"/>
</dbReference>
<evidence type="ECO:0000256" key="3">
    <source>
        <dbReference type="ARBA" id="ARBA00022729"/>
    </source>
</evidence>
<evidence type="ECO:0000256" key="7">
    <source>
        <dbReference type="PIRSR" id="PIRSR601461-1"/>
    </source>
</evidence>
<dbReference type="FunFam" id="2.40.70.10:FF:000029">
    <property type="entry name" value="Aspartyl protease family protein"/>
    <property type="match status" value="1"/>
</dbReference>
<dbReference type="PANTHER" id="PTHR47967">
    <property type="entry name" value="OS07G0603500 PROTEIN-RELATED"/>
    <property type="match status" value="1"/>
</dbReference>
<dbReference type="InterPro" id="IPR021109">
    <property type="entry name" value="Peptidase_aspartic_dom_sf"/>
</dbReference>
<dbReference type="Pfam" id="PF14541">
    <property type="entry name" value="TAXi_C"/>
    <property type="match status" value="1"/>
</dbReference>
<dbReference type="PANTHER" id="PTHR47967:SF23">
    <property type="entry name" value="OS04G0448300 PROTEIN"/>
    <property type="match status" value="1"/>
</dbReference>
<organism evidence="10 11">
    <name type="scientific">Perilla frutescens var. hirtella</name>
    <name type="common">Perilla citriodora</name>
    <name type="synonym">Perilla setoyensis</name>
    <dbReference type="NCBI Taxonomy" id="608512"/>
    <lineage>
        <taxon>Eukaryota</taxon>
        <taxon>Viridiplantae</taxon>
        <taxon>Streptophyta</taxon>
        <taxon>Embryophyta</taxon>
        <taxon>Tracheophyta</taxon>
        <taxon>Spermatophyta</taxon>
        <taxon>Magnoliopsida</taxon>
        <taxon>eudicotyledons</taxon>
        <taxon>Gunneridae</taxon>
        <taxon>Pentapetalae</taxon>
        <taxon>asterids</taxon>
        <taxon>lamiids</taxon>
        <taxon>Lamiales</taxon>
        <taxon>Lamiaceae</taxon>
        <taxon>Nepetoideae</taxon>
        <taxon>Elsholtzieae</taxon>
        <taxon>Perilla</taxon>
    </lineage>
</organism>
<protein>
    <submittedName>
        <fullName evidence="10">Eukaryotic aspartyl protease family protein</fullName>
    </submittedName>
</protein>
<dbReference type="Proteomes" id="UP001190926">
    <property type="component" value="Unassembled WGS sequence"/>
</dbReference>
<dbReference type="PRINTS" id="PR00792">
    <property type="entry name" value="PEPSIN"/>
</dbReference>
<gene>
    <name evidence="10" type="ORF">C2S53_005458</name>
</gene>
<dbReference type="GO" id="GO:0005576">
    <property type="term" value="C:extracellular region"/>
    <property type="evidence" value="ECO:0007669"/>
    <property type="project" value="TreeGrafter"/>
</dbReference>
<dbReference type="InterPro" id="IPR001461">
    <property type="entry name" value="Aspartic_peptidase_A1"/>
</dbReference>
<evidence type="ECO:0000313" key="11">
    <source>
        <dbReference type="Proteomes" id="UP001190926"/>
    </source>
</evidence>
<comment type="similarity">
    <text evidence="1">Belongs to the peptidase A1 family.</text>
</comment>
<feature type="active site" evidence="7">
    <location>
        <position position="106"/>
    </location>
</feature>
<dbReference type="InterPro" id="IPR032861">
    <property type="entry name" value="TAXi_N"/>
</dbReference>